<dbReference type="InterPro" id="IPR051159">
    <property type="entry name" value="Hexapeptide_acetyltransf"/>
</dbReference>
<dbReference type="EMBL" id="KE148150">
    <property type="protein sequence ID" value="EPE07929.1"/>
    <property type="molecule type" value="Genomic_DNA"/>
</dbReference>
<comment type="similarity">
    <text evidence="1">Belongs to the transferase hexapeptide repeat family.</text>
</comment>
<dbReference type="PANTHER" id="PTHR23416:SF23">
    <property type="entry name" value="ACETYLTRANSFERASE C18B11.09C-RELATED"/>
    <property type="match status" value="1"/>
</dbReference>
<dbReference type="InterPro" id="IPR011004">
    <property type="entry name" value="Trimer_LpxA-like_sf"/>
</dbReference>
<evidence type="ECO:0000256" key="1">
    <source>
        <dbReference type="ARBA" id="ARBA00007274"/>
    </source>
</evidence>
<evidence type="ECO:0000313" key="3">
    <source>
        <dbReference type="EMBL" id="EPE07929.1"/>
    </source>
</evidence>
<dbReference type="Pfam" id="PF00132">
    <property type="entry name" value="Hexapep"/>
    <property type="match status" value="1"/>
</dbReference>
<organism evidence="3 4">
    <name type="scientific">Ophiostoma piceae (strain UAMH 11346)</name>
    <name type="common">Sap stain fungus</name>
    <dbReference type="NCBI Taxonomy" id="1262450"/>
    <lineage>
        <taxon>Eukaryota</taxon>
        <taxon>Fungi</taxon>
        <taxon>Dikarya</taxon>
        <taxon>Ascomycota</taxon>
        <taxon>Pezizomycotina</taxon>
        <taxon>Sordariomycetes</taxon>
        <taxon>Sordariomycetidae</taxon>
        <taxon>Ophiostomatales</taxon>
        <taxon>Ophiostomataceae</taxon>
        <taxon>Ophiostoma</taxon>
    </lineage>
</organism>
<dbReference type="eggNOG" id="KOG4750">
    <property type="taxonomic scope" value="Eukaryota"/>
</dbReference>
<dbReference type="Proteomes" id="UP000016923">
    <property type="component" value="Unassembled WGS sequence"/>
</dbReference>
<keyword evidence="2 3" id="KW-0808">Transferase</keyword>
<evidence type="ECO:0000256" key="2">
    <source>
        <dbReference type="ARBA" id="ARBA00022679"/>
    </source>
</evidence>
<proteinExistence type="inferred from homology"/>
<gene>
    <name evidence="3" type="ORF">F503_00651</name>
</gene>
<dbReference type="SUPFAM" id="SSF51161">
    <property type="entry name" value="Trimeric LpxA-like enzymes"/>
    <property type="match status" value="1"/>
</dbReference>
<dbReference type="HOGENOM" id="CLU_051638_3_2_1"/>
<dbReference type="AlphaFoldDB" id="S3C314"/>
<dbReference type="VEuPathDB" id="FungiDB:F503_00651"/>
<sequence>MSDTHQTSKPALIAFAGGRDDFRAARVRCAAACTAYNEIPENAPAEIRVAKFLDIVSPGFQITGEVATAEAMYSANSTARPLAPFVKTPIRMDYGLRVKIGASTFINYGCSILDTPVADVTIGENSADGTAQPLTSYGVAVTVGNNVWVGAGAIILGGVTVGDRCVIGAGSVVTRDIPADSLAVGNPAKVVRSIADAPLPEYDGVAMTLEDALNSRN</sequence>
<dbReference type="STRING" id="1262450.S3C314"/>
<dbReference type="GO" id="GO:0008374">
    <property type="term" value="F:O-acyltransferase activity"/>
    <property type="evidence" value="ECO:0007669"/>
    <property type="project" value="TreeGrafter"/>
</dbReference>
<name>S3C314_OPHP1</name>
<accession>S3C314</accession>
<dbReference type="GO" id="GO:0005829">
    <property type="term" value="C:cytosol"/>
    <property type="evidence" value="ECO:0007669"/>
    <property type="project" value="TreeGrafter"/>
</dbReference>
<dbReference type="PANTHER" id="PTHR23416">
    <property type="entry name" value="SIALIC ACID SYNTHASE-RELATED"/>
    <property type="match status" value="1"/>
</dbReference>
<dbReference type="InterPro" id="IPR001451">
    <property type="entry name" value="Hexapep"/>
</dbReference>
<evidence type="ECO:0000313" key="4">
    <source>
        <dbReference type="Proteomes" id="UP000016923"/>
    </source>
</evidence>
<reference evidence="3 4" key="1">
    <citation type="journal article" date="2013" name="BMC Genomics">
        <title>The genome and transcriptome of the pine saprophyte Ophiostoma piceae, and a comparison with the bark beetle-associated pine pathogen Grosmannia clavigera.</title>
        <authorList>
            <person name="Haridas S."/>
            <person name="Wang Y."/>
            <person name="Lim L."/>
            <person name="Massoumi Alamouti S."/>
            <person name="Jackman S."/>
            <person name="Docking R."/>
            <person name="Robertson G."/>
            <person name="Birol I."/>
            <person name="Bohlmann J."/>
            <person name="Breuil C."/>
        </authorList>
    </citation>
    <scope>NUCLEOTIDE SEQUENCE [LARGE SCALE GENOMIC DNA]</scope>
    <source>
        <strain evidence="3 4">UAMH 11346</strain>
    </source>
</reference>
<keyword evidence="4" id="KW-1185">Reference proteome</keyword>
<protein>
    <submittedName>
        <fullName evidence="3">Maltose o-acetyltransferase</fullName>
    </submittedName>
</protein>
<dbReference type="OMA" id="EAMYSAN"/>
<dbReference type="OrthoDB" id="25818at2759"/>
<dbReference type="Gene3D" id="2.160.10.10">
    <property type="entry name" value="Hexapeptide repeat proteins"/>
    <property type="match status" value="1"/>
</dbReference>